<dbReference type="PANTHER" id="PTHR34846:SF10">
    <property type="entry name" value="CYTOPLASMIC PROTEIN"/>
    <property type="match status" value="1"/>
</dbReference>
<evidence type="ECO:0000259" key="1">
    <source>
        <dbReference type="Pfam" id="PF02627"/>
    </source>
</evidence>
<evidence type="ECO:0000313" key="2">
    <source>
        <dbReference type="EMBL" id="MDZ7465871.1"/>
    </source>
</evidence>
<dbReference type="EMBL" id="CAADJE010000027">
    <property type="protein sequence ID" value="VFS83167.1"/>
    <property type="molecule type" value="Genomic_DNA"/>
</dbReference>
<dbReference type="Proteomes" id="UP000288843">
    <property type="component" value="Unassembled WGS sequence"/>
</dbReference>
<evidence type="ECO:0000313" key="9">
    <source>
        <dbReference type="Proteomes" id="UP001293169"/>
    </source>
</evidence>
<evidence type="ECO:0000313" key="8">
    <source>
        <dbReference type="Proteomes" id="UP000345637"/>
    </source>
</evidence>
<dbReference type="Gene3D" id="1.20.1290.10">
    <property type="entry name" value="AhpD-like"/>
    <property type="match status" value="1"/>
</dbReference>
<dbReference type="Pfam" id="PF02627">
    <property type="entry name" value="CMD"/>
    <property type="match status" value="1"/>
</dbReference>
<reference evidence="3 7" key="1">
    <citation type="submission" date="2018-06" db="EMBL/GenBank/DDBJ databases">
        <title>Carbapenemase-producing Enterobacteriaceae present in wastewater treatment plant effluent and nearby surface waters in the US.</title>
        <authorList>
            <person name="Mathys D.A."/>
            <person name="Mollenkopf D.F."/>
            <person name="Feicht S.M."/>
            <person name="Adams R.J."/>
            <person name="Albers A.L."/>
            <person name="Stuever D.M."/>
            <person name="Daniels J.B."/>
            <person name="Wittum T.E."/>
        </authorList>
    </citation>
    <scope>NUCLEOTIDE SEQUENCE [LARGE SCALE GENOMIC DNA]</scope>
    <source>
        <strain evidence="3 7">GEO_47_Down_B</strain>
    </source>
</reference>
<dbReference type="Proteomes" id="UP000345637">
    <property type="component" value="Unassembled WGS sequence"/>
</dbReference>
<evidence type="ECO:0000313" key="7">
    <source>
        <dbReference type="Proteomes" id="UP000288843"/>
    </source>
</evidence>
<dbReference type="InterPro" id="IPR003779">
    <property type="entry name" value="CMD-like"/>
</dbReference>
<reference evidence="5 8" key="2">
    <citation type="submission" date="2019-03" db="EMBL/GenBank/DDBJ databases">
        <authorList>
            <consortium name="Pathogen Informatics"/>
        </authorList>
    </citation>
    <scope>NUCLEOTIDE SEQUENCE [LARGE SCALE GENOMIC DNA]</scope>
    <source>
        <strain evidence="4 6">2880STDY5682802</strain>
        <strain evidence="5 8">NCTC12998</strain>
    </source>
</reference>
<accession>A0A2X2ETH3</accession>
<feature type="domain" description="Carboxymuconolactone decarboxylase-like" evidence="1">
    <location>
        <begin position="54"/>
        <end position="122"/>
    </location>
</feature>
<evidence type="ECO:0000313" key="6">
    <source>
        <dbReference type="Proteomes" id="UP000078124"/>
    </source>
</evidence>
<dbReference type="RefSeq" id="WP_032700207.1">
    <property type="nucleotide sequence ID" value="NZ_ABZSJN020000031.1"/>
</dbReference>
<protein>
    <submittedName>
        <fullName evidence="5">Arsenate reductase and related proteins, glutaredoxin family</fullName>
    </submittedName>
    <submittedName>
        <fullName evidence="3">Carboxymuconolactone decarboxylase family protein</fullName>
    </submittedName>
</protein>
<dbReference type="EMBL" id="FLAC01000010">
    <property type="protein sequence ID" value="SBM16149.1"/>
    <property type="molecule type" value="Genomic_DNA"/>
</dbReference>
<name>A0A2X2ETH3_RAOPL</name>
<gene>
    <name evidence="3" type="ORF">DN603_23600</name>
    <name evidence="5" type="ORF">NCTC12998_05707</name>
    <name evidence="4" type="ORF">SAMEA2273876_02787</name>
    <name evidence="2" type="ORF">U5E74_09375</name>
</gene>
<dbReference type="GO" id="GO:0051920">
    <property type="term" value="F:peroxiredoxin activity"/>
    <property type="evidence" value="ECO:0007669"/>
    <property type="project" value="InterPro"/>
</dbReference>
<dbReference type="Proteomes" id="UP000078124">
    <property type="component" value="Unassembled WGS sequence"/>
</dbReference>
<evidence type="ECO:0000313" key="4">
    <source>
        <dbReference type="EMBL" id="SBM16149.1"/>
    </source>
</evidence>
<reference evidence="2 9" key="3">
    <citation type="submission" date="2023-12" db="EMBL/GenBank/DDBJ databases">
        <title>N/s.</title>
        <authorList>
            <person name="Dale J."/>
        </authorList>
    </citation>
    <scope>NUCLEOTIDE SEQUENCE [LARGE SCALE GENOMIC DNA]</scope>
    <source>
        <strain evidence="2 9">2023EL-01226</strain>
    </source>
</reference>
<evidence type="ECO:0000313" key="3">
    <source>
        <dbReference type="EMBL" id="RWT18522.1"/>
    </source>
</evidence>
<dbReference type="PANTHER" id="PTHR34846">
    <property type="entry name" value="4-CARBOXYMUCONOLACTONE DECARBOXYLASE FAMILY PROTEIN (AFU_ORTHOLOGUE AFUA_6G11590)"/>
    <property type="match status" value="1"/>
</dbReference>
<dbReference type="EMBL" id="JAXUDK010000005">
    <property type="protein sequence ID" value="MDZ7465871.1"/>
    <property type="molecule type" value="Genomic_DNA"/>
</dbReference>
<evidence type="ECO:0000313" key="5">
    <source>
        <dbReference type="EMBL" id="VFS83167.1"/>
    </source>
</evidence>
<dbReference type="Proteomes" id="UP001293169">
    <property type="component" value="Unassembled WGS sequence"/>
</dbReference>
<dbReference type="SUPFAM" id="SSF69118">
    <property type="entry name" value="AhpD-like"/>
    <property type="match status" value="1"/>
</dbReference>
<keyword evidence="9" id="KW-1185">Reference proteome</keyword>
<dbReference type="AlphaFoldDB" id="A0A2X2ETH3"/>
<organism evidence="3 7">
    <name type="scientific">Raoultella planticola</name>
    <name type="common">Klebsiella planticola</name>
    <dbReference type="NCBI Taxonomy" id="575"/>
    <lineage>
        <taxon>Bacteria</taxon>
        <taxon>Pseudomonadati</taxon>
        <taxon>Pseudomonadota</taxon>
        <taxon>Gammaproteobacteria</taxon>
        <taxon>Enterobacterales</taxon>
        <taxon>Enterobacteriaceae</taxon>
        <taxon>Klebsiella/Raoultella group</taxon>
        <taxon>Raoultella</taxon>
    </lineage>
</organism>
<dbReference type="InterPro" id="IPR029032">
    <property type="entry name" value="AhpD-like"/>
</dbReference>
<dbReference type="EMBL" id="QKOX01000031">
    <property type="protein sequence ID" value="RWT18522.1"/>
    <property type="molecule type" value="Genomic_DNA"/>
</dbReference>
<proteinExistence type="predicted"/>
<sequence length="188" mass="21161">MRLPPLRTIPLILRPQAWLHRRHYGEVLSPIRWWGRIPLVFYLVSMFVGYLERKRSPLDPVLRALVSARVAQMCLCEFCVDITSMKLAERTGSDDKLLAVASWRQSPLFSEHERLALEYAEAASLTPPTVNDALRGKLMARFDAQALTELTALIGLQNLSARFNSAMAIPAQGLCQIRQPTSSEDAKS</sequence>